<reference evidence="1" key="1">
    <citation type="journal article" date="2014" name="Front. Microbiol.">
        <title>High frequency of phylogenetically diverse reductive dehalogenase-homologous genes in deep subseafloor sedimentary metagenomes.</title>
        <authorList>
            <person name="Kawai M."/>
            <person name="Futagami T."/>
            <person name="Toyoda A."/>
            <person name="Takaki Y."/>
            <person name="Nishi S."/>
            <person name="Hori S."/>
            <person name="Arai W."/>
            <person name="Tsubouchi T."/>
            <person name="Morono Y."/>
            <person name="Uchiyama I."/>
            <person name="Ito T."/>
            <person name="Fujiyama A."/>
            <person name="Inagaki F."/>
            <person name="Takami H."/>
        </authorList>
    </citation>
    <scope>NUCLEOTIDE SEQUENCE</scope>
    <source>
        <strain evidence="1">Expedition CK06-06</strain>
    </source>
</reference>
<feature type="non-terminal residue" evidence="1">
    <location>
        <position position="1"/>
    </location>
</feature>
<dbReference type="AlphaFoldDB" id="X1DPW1"/>
<evidence type="ECO:0000313" key="1">
    <source>
        <dbReference type="EMBL" id="GAH07009.1"/>
    </source>
</evidence>
<proteinExistence type="predicted"/>
<dbReference type="EMBL" id="BART01032054">
    <property type="protein sequence ID" value="GAH07009.1"/>
    <property type="molecule type" value="Genomic_DNA"/>
</dbReference>
<name>X1DPW1_9ZZZZ</name>
<comment type="caution">
    <text evidence="1">The sequence shown here is derived from an EMBL/GenBank/DDBJ whole genome shotgun (WGS) entry which is preliminary data.</text>
</comment>
<gene>
    <name evidence="1" type="ORF">S01H4_55525</name>
</gene>
<organism evidence="1">
    <name type="scientific">marine sediment metagenome</name>
    <dbReference type="NCBI Taxonomy" id="412755"/>
    <lineage>
        <taxon>unclassified sequences</taxon>
        <taxon>metagenomes</taxon>
        <taxon>ecological metagenomes</taxon>
    </lineage>
</organism>
<accession>X1DPW1</accession>
<sequence length="81" mass="8952">KSLVDSYKTLGFTTQIWPISAAAAPLSQIQSQLGLNFIVGGLGIGGYAHAPNEFVQINSIQNTRLSNYLFLKNYRDLYSEK</sequence>
<evidence type="ECO:0008006" key="2">
    <source>
        <dbReference type="Google" id="ProtNLM"/>
    </source>
</evidence>
<protein>
    <recommendedName>
        <fullName evidence="2">Peptidase M20 dimerisation domain-containing protein</fullName>
    </recommendedName>
</protein>